<comment type="caution">
    <text evidence="4">The sequence shown here is derived from an EMBL/GenBank/DDBJ whole genome shotgun (WGS) entry which is preliminary data.</text>
</comment>
<proteinExistence type="predicted"/>
<accession>A0A1Y4LB76</accession>
<organism evidence="4 5">
    <name type="scientific">Butyricicoccus pullicaecorum</name>
    <dbReference type="NCBI Taxonomy" id="501571"/>
    <lineage>
        <taxon>Bacteria</taxon>
        <taxon>Bacillati</taxon>
        <taxon>Bacillota</taxon>
        <taxon>Clostridia</taxon>
        <taxon>Eubacteriales</taxon>
        <taxon>Butyricicoccaceae</taxon>
        <taxon>Butyricicoccus</taxon>
    </lineage>
</organism>
<feature type="compositionally biased region" description="Low complexity" evidence="1">
    <location>
        <begin position="1985"/>
        <end position="2031"/>
    </location>
</feature>
<evidence type="ECO:0000259" key="2">
    <source>
        <dbReference type="Pfam" id="PF18819"/>
    </source>
</evidence>
<feature type="region of interest" description="Disordered" evidence="1">
    <location>
        <begin position="97"/>
        <end position="131"/>
    </location>
</feature>
<dbReference type="EMBL" id="NFKK01000002">
    <property type="protein sequence ID" value="OUP53975.1"/>
    <property type="molecule type" value="Genomic_DNA"/>
</dbReference>
<evidence type="ECO:0000313" key="5">
    <source>
        <dbReference type="Proteomes" id="UP000195897"/>
    </source>
</evidence>
<gene>
    <name evidence="4" type="ORF">B5F17_01830</name>
</gene>
<evidence type="ECO:0000256" key="1">
    <source>
        <dbReference type="SAM" id="MobiDB-lite"/>
    </source>
</evidence>
<evidence type="ECO:0008006" key="6">
    <source>
        <dbReference type="Google" id="ProtNLM"/>
    </source>
</evidence>
<dbReference type="Proteomes" id="UP000195897">
    <property type="component" value="Unassembled WGS sequence"/>
</dbReference>
<dbReference type="Pfam" id="PF18857">
    <property type="entry name" value="LPD38"/>
    <property type="match status" value="1"/>
</dbReference>
<dbReference type="InterPro" id="IPR040561">
    <property type="entry name" value="LPD38"/>
</dbReference>
<evidence type="ECO:0000313" key="4">
    <source>
        <dbReference type="EMBL" id="OUP53975.1"/>
    </source>
</evidence>
<name>A0A1Y4LB76_9FIRM</name>
<feature type="compositionally biased region" description="Polar residues" evidence="1">
    <location>
        <begin position="97"/>
        <end position="114"/>
    </location>
</feature>
<feature type="domain" description="Phage MuF C-terminal" evidence="2">
    <location>
        <begin position="638"/>
        <end position="729"/>
    </location>
</feature>
<dbReference type="RefSeq" id="WP_087370186.1">
    <property type="nucleotide sequence ID" value="NZ_NFKK01000002.1"/>
</dbReference>
<protein>
    <recommendedName>
        <fullName evidence="6">Phage MuF C-terminal domain-containing protein</fullName>
    </recommendedName>
</protein>
<reference evidence="5" key="1">
    <citation type="submission" date="2017-04" db="EMBL/GenBank/DDBJ databases">
        <title>Function of individual gut microbiota members based on whole genome sequencing of pure cultures obtained from chicken caecum.</title>
        <authorList>
            <person name="Medvecky M."/>
            <person name="Cejkova D."/>
            <person name="Polansky O."/>
            <person name="Karasova D."/>
            <person name="Kubasova T."/>
            <person name="Cizek A."/>
            <person name="Rychlik I."/>
        </authorList>
    </citation>
    <scope>NUCLEOTIDE SEQUENCE [LARGE SCALE GENOMIC DNA]</scope>
    <source>
        <strain evidence="5">An180</strain>
    </source>
</reference>
<dbReference type="InterPro" id="IPR041131">
    <property type="entry name" value="MuF_C"/>
</dbReference>
<sequence>MALTSAEKKKKQEELNRQGKLYLQAKAKGDKRAMAAAHATADKIRKEAGWSYDAKTGTTYEKVSPIQKKGTVVNSKENLSMAKAGANPVKAVQQAAKKSSILTNSPASKSSVQQAKKAADTAAKKKAAPSTNKVLELGRGPIKTDGLTKSSVQKAVDAKRASTLNQLLQKRAQAQGTLPKTSMLAKDQAGPFSAIPVADALRNLTQGPLQMQKLNDKLAEQRTYKRQMEENLPSVEQALRAAIAGTKGSLGSAYETAKASVGNELAFLLDQGKNSLTRDLSDLGSDYKRKYGDATINFDGAASRAMRESARMRELATDDMGTVGKFLTDAGISIAQNAPSMALAALGPLGAAAGAAYMGTSAAGSKAYEVQANGGSANEALTRGIVSGLIEGVTEKFSIDSFLKSVQGTGTARQMIKNMLRQMGVEASEEGASYALNYLSDKVAKDPNATFSLAELAQNMGMGAVSGAVFGGLGSAARSVDADMLMDTQKNRGQVSIWDSVHEALGDERFAQAESEISTKNNKSTDPLLLNRLQLPDSMADGTLVTHSIAQEDAKSNSVSEALRWAMGETLKNPKIQQRNAYRAQIDAVFSGNMPTSKKIFLGDTPDVVAKYGMQAPLTMTQTTARKIAYPPGYLGGKHNLGIPALKHLPEQLADPIAILKSKTEGDSVVVLTAWNDTQGNPVIIPVHFGKDGTLTVENAIPSAYGKRNLEALFGENGENILYTKNNKSINQLLSSRLQLPNAMADDTLVAYSIAQAGVRNNQTGDVLRRVTGIENPPETAAEIRAAEQSAQAGMQKSMDYMEAWNAEAEQNAAQNGIPQAEIQADAQDTTGQTSPGRVKAAAKDLYRNFISGQAELEAVAKAQKKINPNRANAEDLVQMSRTADATVDMIAAGHMVDRAGNRMGDSWNDLVGALTPEHSELLNLYRQHKHNIDRMSLKEKAAPGLETVRNELAALRAQHPSMATLTESQLQEIARTEHGYLQVTALEFLDVIERERQLAAVTDKPVLGRREEGKSQTIPYTAEESRKIVQELEQAHPELKKQAEAIQRFHDDFMQEWAVGSGLMSQAQWQVLKDKYPDYVQTFRARDEWGNADITRRGRVDSMSPIRQAVGDISEIIPFEDAEMMQVNAIVKAARRNELFRNLYDFATEHPKQAAPFIRIKAQNSATLETMAGEYDSIIENVTQNAMRTENGSYQIIAMIDGKPVQMEVNAEIYAGLQNLYGQDRGASDAFGARIAKWVTNPFKQLTTGRNPLFFLSNFPKDFQTAYINTTSGRKTLAGYLLDVGGTIRSMQQNSAEWQTFQALGGKNSGFYHNEKGFRESAKTAEHRGVRRAVDMIGTPFEMVSENTEALWRFNEYRAAIRKYGDTQEGRAKAMQAAADVTTNFSRSAPMAKAAENYCAYLNASLQGLDKMARQLKNHPFLTTRRAAEIIALPTILLYMLNRDDEDYQHLNDRTKDNYYCIPTGKGTFIKIPKSREYGVAMGALLERFLRLRDGEDPETALDGIGGQFLTNIAPSNPFTDNIAKTIFIDLPTNQDFAGRSIIPERLANLSPENQYDYTTSKAGIAASKAWNATLGRLFPKMAPIQADYLIDSNLGFVGDMILGSTQQGSKSVKDVLKAVIAEPVARKMTADPLYQSGVTDAFYKELSEAETAANDKNLTEGLESRVITPEEKYLSALQASSSEISELRKREREILSDTTISKQEQEAQTREIRREINRIALGAKGKAEQERDAWAKTYVPEISHLTDEKQREARTAYEQNGTPYTDFVRYDDRYRLLQKDKETSSAADRAKLAGYLEGDDTLTDEQKEGLYEHLLIPYLSDSRKEDWDKTYKGKVAPSLFFEIANEYSQIGDELDDLEKGKAQAKATAFSMYLDGMGLSDDVRSQVENDFKYFNMNPAKSENYTFEMMRKNGGKNEQAYADALEQSGLSIETYYEIKDMKNAKDADGSYTYKKDDIVQEMRDKGFTTAQIGAVCGAFGWKAPSSSGSGKSSSSKKTSSSGSKSKSSSSSSTENTLRRLTGLPKLPKLGK</sequence>
<dbReference type="Pfam" id="PF18819">
    <property type="entry name" value="MuF_C"/>
    <property type="match status" value="1"/>
</dbReference>
<feature type="region of interest" description="Disordered" evidence="1">
    <location>
        <begin position="1983"/>
        <end position="2031"/>
    </location>
</feature>
<feature type="domain" description="Large polyvalent protein associated" evidence="3">
    <location>
        <begin position="1446"/>
        <end position="1612"/>
    </location>
</feature>
<evidence type="ECO:0000259" key="3">
    <source>
        <dbReference type="Pfam" id="PF18857"/>
    </source>
</evidence>